<accession>A0A2T5B8X0</accession>
<dbReference type="PANTHER" id="PTHR43280:SF2">
    <property type="entry name" value="HTH-TYPE TRANSCRIPTIONAL REGULATOR EXSA"/>
    <property type="match status" value="1"/>
</dbReference>
<feature type="region of interest" description="Disordered" evidence="4">
    <location>
        <begin position="1"/>
        <end position="23"/>
    </location>
</feature>
<evidence type="ECO:0000259" key="5">
    <source>
        <dbReference type="PROSITE" id="PS01124"/>
    </source>
</evidence>
<dbReference type="Pfam" id="PF12833">
    <property type="entry name" value="HTH_18"/>
    <property type="match status" value="1"/>
</dbReference>
<evidence type="ECO:0000256" key="2">
    <source>
        <dbReference type="ARBA" id="ARBA00023125"/>
    </source>
</evidence>
<dbReference type="Proteomes" id="UP000241247">
    <property type="component" value="Unassembled WGS sequence"/>
</dbReference>
<dbReference type="InterPro" id="IPR018062">
    <property type="entry name" value="HTH_AraC-typ_CS"/>
</dbReference>
<evidence type="ECO:0000256" key="4">
    <source>
        <dbReference type="SAM" id="MobiDB-lite"/>
    </source>
</evidence>
<dbReference type="EMBL" id="PZZZ01000004">
    <property type="protein sequence ID" value="PTM95442.1"/>
    <property type="molecule type" value="Genomic_DNA"/>
</dbReference>
<organism evidence="6 7">
    <name type="scientific">Mycoplana dimorpha</name>
    <dbReference type="NCBI Taxonomy" id="28320"/>
    <lineage>
        <taxon>Bacteria</taxon>
        <taxon>Pseudomonadati</taxon>
        <taxon>Pseudomonadota</taxon>
        <taxon>Alphaproteobacteria</taxon>
        <taxon>Hyphomicrobiales</taxon>
        <taxon>Rhizobiaceae</taxon>
        <taxon>Mycoplana</taxon>
    </lineage>
</organism>
<dbReference type="OrthoDB" id="8421133at2"/>
<dbReference type="InterPro" id="IPR018060">
    <property type="entry name" value="HTH_AraC"/>
</dbReference>
<dbReference type="PROSITE" id="PS00041">
    <property type="entry name" value="HTH_ARAC_FAMILY_1"/>
    <property type="match status" value="1"/>
</dbReference>
<keyword evidence="7" id="KW-1185">Reference proteome</keyword>
<dbReference type="InterPro" id="IPR002818">
    <property type="entry name" value="DJ-1/PfpI"/>
</dbReference>
<dbReference type="Gene3D" id="1.10.10.60">
    <property type="entry name" value="Homeodomain-like"/>
    <property type="match status" value="1"/>
</dbReference>
<dbReference type="PANTHER" id="PTHR43280">
    <property type="entry name" value="ARAC-FAMILY TRANSCRIPTIONAL REGULATOR"/>
    <property type="match status" value="1"/>
</dbReference>
<proteinExistence type="predicted"/>
<keyword evidence="2" id="KW-0238">DNA-binding</keyword>
<evidence type="ECO:0000313" key="6">
    <source>
        <dbReference type="EMBL" id="PTM95442.1"/>
    </source>
</evidence>
<dbReference type="PROSITE" id="PS01124">
    <property type="entry name" value="HTH_ARAC_FAMILY_2"/>
    <property type="match status" value="1"/>
</dbReference>
<dbReference type="AlphaFoldDB" id="A0A2T5B8X0"/>
<dbReference type="InterPro" id="IPR029062">
    <property type="entry name" value="Class_I_gatase-like"/>
</dbReference>
<dbReference type="GO" id="GO:0043565">
    <property type="term" value="F:sequence-specific DNA binding"/>
    <property type="evidence" value="ECO:0007669"/>
    <property type="project" value="InterPro"/>
</dbReference>
<comment type="caution">
    <text evidence="6">The sequence shown here is derived from an EMBL/GenBank/DDBJ whole genome shotgun (WGS) entry which is preliminary data.</text>
</comment>
<evidence type="ECO:0000256" key="1">
    <source>
        <dbReference type="ARBA" id="ARBA00023015"/>
    </source>
</evidence>
<dbReference type="SUPFAM" id="SSF52317">
    <property type="entry name" value="Class I glutamine amidotransferase-like"/>
    <property type="match status" value="1"/>
</dbReference>
<dbReference type="InterPro" id="IPR009057">
    <property type="entry name" value="Homeodomain-like_sf"/>
</dbReference>
<keyword evidence="1" id="KW-0805">Transcription regulation</keyword>
<name>A0A2T5B8X0_MYCDI</name>
<dbReference type="Gene3D" id="3.40.50.880">
    <property type="match status" value="1"/>
</dbReference>
<dbReference type="SMART" id="SM00342">
    <property type="entry name" value="HTH_ARAC"/>
    <property type="match status" value="1"/>
</dbReference>
<dbReference type="GO" id="GO:0003700">
    <property type="term" value="F:DNA-binding transcription factor activity"/>
    <property type="evidence" value="ECO:0007669"/>
    <property type="project" value="InterPro"/>
</dbReference>
<dbReference type="RefSeq" id="WP_108003144.1">
    <property type="nucleotide sequence ID" value="NZ_JBHEEX010000007.1"/>
</dbReference>
<dbReference type="SUPFAM" id="SSF46689">
    <property type="entry name" value="Homeodomain-like"/>
    <property type="match status" value="2"/>
</dbReference>
<evidence type="ECO:0000313" key="7">
    <source>
        <dbReference type="Proteomes" id="UP000241247"/>
    </source>
</evidence>
<evidence type="ECO:0000256" key="3">
    <source>
        <dbReference type="ARBA" id="ARBA00023163"/>
    </source>
</evidence>
<dbReference type="CDD" id="cd03136">
    <property type="entry name" value="GATase1_AraC_ArgR_like"/>
    <property type="match status" value="1"/>
</dbReference>
<feature type="domain" description="HTH araC/xylS-type" evidence="5">
    <location>
        <begin position="247"/>
        <end position="340"/>
    </location>
</feature>
<reference evidence="6 7" key="1">
    <citation type="submission" date="2018-04" db="EMBL/GenBank/DDBJ databases">
        <title>Genomic Encyclopedia of Type Strains, Phase IV (KMG-IV): sequencing the most valuable type-strain genomes for metagenomic binning, comparative biology and taxonomic classification.</title>
        <authorList>
            <person name="Goeker M."/>
        </authorList>
    </citation>
    <scope>NUCLEOTIDE SEQUENCE [LARGE SCALE GENOMIC DNA]</scope>
    <source>
        <strain evidence="6 7">DSM 7138</strain>
    </source>
</reference>
<gene>
    <name evidence="6" type="ORF">C7449_104523</name>
</gene>
<protein>
    <submittedName>
        <fullName evidence="6">AraC family carnitine catabolism transcriptional activator</fullName>
    </submittedName>
</protein>
<dbReference type="Pfam" id="PF01965">
    <property type="entry name" value="DJ-1_PfpI"/>
    <property type="match status" value="1"/>
</dbReference>
<keyword evidence="3" id="KW-0804">Transcription</keyword>
<sequence length="349" mass="38341">MNAPHNHSIFEAGTPIPEKQAAHRSPRPVGKAAVEFLVLVLPGFSQLSLGSLIEPLRLSNALTRDTPFTWRIVSLDGEPVECASGFFVSVAGSLFEVEKSLGPKASLVLCAGENVENCATAALRGVLRRAWRAGAQIYALGTATWLLADAAVLLDARCTIHWSRLAALSEKYASLAVDDVLFVRDGPIVTCAGGLAAFDLAVDLIQQMGGPELARSVCQHVTADRWRDGASCQPMPFALRGAGKRLMPIIRLMETHIEEPLSLEDISRRVSLSRRQIERLFEKHLSRTPWRHYLALRLTKARQLVELTDMPITEVAVACGFVSPTHFSRTFRDYFGALPRLRNVPGTKR</sequence>